<protein>
    <submittedName>
        <fullName evidence="1">Uncharacterized protein</fullName>
    </submittedName>
</protein>
<dbReference type="EMBL" id="JAPNKE010000002">
    <property type="protein sequence ID" value="MCY1011640.1"/>
    <property type="molecule type" value="Genomic_DNA"/>
</dbReference>
<evidence type="ECO:0000313" key="2">
    <source>
        <dbReference type="Proteomes" id="UP001150924"/>
    </source>
</evidence>
<name>A0A9X3EY83_9BACT</name>
<dbReference type="Proteomes" id="UP001150924">
    <property type="component" value="Unassembled WGS sequence"/>
</dbReference>
<sequence length="166" mass="17258">MFATSGGIPNKKETAMSHIPLILVVPLLSAVLSLDGNAKSAATGVVRGHGEVPSTEEGALLPSQISINAWLDSEGAHGRIIWIGDFAFVPGDPQDKGGPADPWFIDVTSLTFLSDNSAEVCGVVVHAPREQAIGEEGCLVFTDNRETGEADTIDGVAIIAGNILVK</sequence>
<dbReference type="RefSeq" id="WP_267774929.1">
    <property type="nucleotide sequence ID" value="NZ_JAPNKE010000002.1"/>
</dbReference>
<evidence type="ECO:0000313" key="1">
    <source>
        <dbReference type="EMBL" id="MCY1011640.1"/>
    </source>
</evidence>
<reference evidence="1" key="1">
    <citation type="submission" date="2022-11" db="EMBL/GenBank/DDBJ databases">
        <title>Minimal conservation of predation-associated metabolite biosynthetic gene clusters underscores biosynthetic potential of Myxococcota including descriptions for ten novel species: Archangium lansinium sp. nov., Myxococcus landrumus sp. nov., Nannocystis bai.</title>
        <authorList>
            <person name="Ahearne A."/>
            <person name="Stevens C."/>
            <person name="Phillips K."/>
        </authorList>
    </citation>
    <scope>NUCLEOTIDE SEQUENCE</scope>
    <source>
        <strain evidence="1">Na p29</strain>
    </source>
</reference>
<dbReference type="AlphaFoldDB" id="A0A9X3EY83"/>
<gene>
    <name evidence="1" type="ORF">OV079_39985</name>
</gene>
<accession>A0A9X3EY83</accession>
<comment type="caution">
    <text evidence="1">The sequence shown here is derived from an EMBL/GenBank/DDBJ whole genome shotgun (WGS) entry which is preliminary data.</text>
</comment>
<proteinExistence type="predicted"/>
<keyword evidence="2" id="KW-1185">Reference proteome</keyword>
<organism evidence="1 2">
    <name type="scientific">Nannocystis pusilla</name>
    <dbReference type="NCBI Taxonomy" id="889268"/>
    <lineage>
        <taxon>Bacteria</taxon>
        <taxon>Pseudomonadati</taxon>
        <taxon>Myxococcota</taxon>
        <taxon>Polyangia</taxon>
        <taxon>Nannocystales</taxon>
        <taxon>Nannocystaceae</taxon>
        <taxon>Nannocystis</taxon>
    </lineage>
</organism>